<organism evidence="1 2">
    <name type="scientific">Lyophyllum shimeji</name>
    <name type="common">Hon-shimeji</name>
    <name type="synonym">Tricholoma shimeji</name>
    <dbReference type="NCBI Taxonomy" id="47721"/>
    <lineage>
        <taxon>Eukaryota</taxon>
        <taxon>Fungi</taxon>
        <taxon>Dikarya</taxon>
        <taxon>Basidiomycota</taxon>
        <taxon>Agaricomycotina</taxon>
        <taxon>Agaricomycetes</taxon>
        <taxon>Agaricomycetidae</taxon>
        <taxon>Agaricales</taxon>
        <taxon>Tricholomatineae</taxon>
        <taxon>Lyophyllaceae</taxon>
        <taxon>Lyophyllum</taxon>
    </lineage>
</organism>
<dbReference type="OrthoDB" id="2972000at2759"/>
<reference evidence="1" key="1">
    <citation type="submission" date="2022-07" db="EMBL/GenBank/DDBJ databases">
        <title>The genome of Lyophyllum shimeji provides insight into the initial evolution of ectomycorrhizal fungal genome.</title>
        <authorList>
            <person name="Kobayashi Y."/>
            <person name="Shibata T."/>
            <person name="Hirakawa H."/>
            <person name="Shigenobu S."/>
            <person name="Nishiyama T."/>
            <person name="Yamada A."/>
            <person name="Hasebe M."/>
            <person name="Kawaguchi M."/>
        </authorList>
    </citation>
    <scope>NUCLEOTIDE SEQUENCE</scope>
    <source>
        <strain evidence="1">AT787</strain>
    </source>
</reference>
<keyword evidence="2" id="KW-1185">Reference proteome</keyword>
<sequence>MSRPQLAAPPVGPKFTINVPANWYAITTAISRKPYAQGCAVSYDFFVRNTRMFGSEPGQVNEQMKITLDKATSLPLVAQEDDYQLDFAFYHSAAPVKSAEELAQKNALSNKVHVVQAAKLPGSYAGADNVTFFVFVEDTSSQEANTGQFDDAVATIHFVQK</sequence>
<evidence type="ECO:0000313" key="1">
    <source>
        <dbReference type="EMBL" id="GLB43331.1"/>
    </source>
</evidence>
<gene>
    <name evidence="1" type="ORF">LshimejAT787_1302320</name>
</gene>
<proteinExistence type="predicted"/>
<dbReference type="Proteomes" id="UP001063166">
    <property type="component" value="Unassembled WGS sequence"/>
</dbReference>
<name>A0A9P3UUN8_LYOSH</name>
<protein>
    <submittedName>
        <fullName evidence="1">Uncharacterized protein</fullName>
    </submittedName>
</protein>
<evidence type="ECO:0000313" key="2">
    <source>
        <dbReference type="Proteomes" id="UP001063166"/>
    </source>
</evidence>
<comment type="caution">
    <text evidence="1">The sequence shown here is derived from an EMBL/GenBank/DDBJ whole genome shotgun (WGS) entry which is preliminary data.</text>
</comment>
<dbReference type="AlphaFoldDB" id="A0A9P3UUN8"/>
<dbReference type="EMBL" id="BRPK01000013">
    <property type="protein sequence ID" value="GLB43331.1"/>
    <property type="molecule type" value="Genomic_DNA"/>
</dbReference>
<accession>A0A9P3UUN8</accession>